<comment type="caution">
    <text evidence="3">The sequence shown here is derived from an EMBL/GenBank/DDBJ whole genome shotgun (WGS) entry which is preliminary data.</text>
</comment>
<dbReference type="EMBL" id="JAFICZ010000001">
    <property type="protein sequence ID" value="MBP1295608.1"/>
    <property type="molecule type" value="Genomic_DNA"/>
</dbReference>
<organism evidence="3 4">
    <name type="scientific">Bradyrhizobium elkanii</name>
    <dbReference type="NCBI Taxonomy" id="29448"/>
    <lineage>
        <taxon>Bacteria</taxon>
        <taxon>Pseudomonadati</taxon>
        <taxon>Pseudomonadota</taxon>
        <taxon>Alphaproteobacteria</taxon>
        <taxon>Hyphomicrobiales</taxon>
        <taxon>Nitrobacteraceae</taxon>
        <taxon>Bradyrhizobium</taxon>
    </lineage>
</organism>
<dbReference type="OrthoDB" id="9803628at2"/>
<keyword evidence="2" id="KW-0560">Oxidoreductase</keyword>
<accession>A0A1E3EY59</accession>
<protein>
    <submittedName>
        <fullName evidence="3">NAD(P)-dependent dehydrogenase (Short-subunit alcohol dehydrogenase family)</fullName>
    </submittedName>
</protein>
<evidence type="ECO:0000313" key="3">
    <source>
        <dbReference type="EMBL" id="MBP1295608.1"/>
    </source>
</evidence>
<gene>
    <name evidence="3" type="ORF">JOH49_005361</name>
</gene>
<evidence type="ECO:0000256" key="2">
    <source>
        <dbReference type="ARBA" id="ARBA00023002"/>
    </source>
</evidence>
<proteinExistence type="inferred from homology"/>
<evidence type="ECO:0000256" key="1">
    <source>
        <dbReference type="ARBA" id="ARBA00006484"/>
    </source>
</evidence>
<sequence length="259" mass="26514">MSAQTRISVVTGGASGIGAACVRELAAAGDLVAVLDRDLAKAQTVAAEVGGKAFAADVADERSVEACAAAIERDCGPVAVLVNSAGIIQVPVRPHDLPMTSWDDVVRVDQRGTYVACVAFARQMIARKRGSIVNIASIAGMRSMPLHAYAPAKAAVIAITECLAAEWGPSGIRVNAVSPGYTLTPALKNAIDRGERDVSALAANAALRRLVDPSEIGRVVAFLASDAASAMTGANVPVDCGWLAGTSWSTYGGLREASG</sequence>
<dbReference type="FunFam" id="3.40.50.720:FF:000084">
    <property type="entry name" value="Short-chain dehydrogenase reductase"/>
    <property type="match status" value="1"/>
</dbReference>
<dbReference type="Proteomes" id="UP000673383">
    <property type="component" value="Unassembled WGS sequence"/>
</dbReference>
<dbReference type="RefSeq" id="WP_069275405.1">
    <property type="nucleotide sequence ID" value="NZ_JAFICZ010000001.1"/>
</dbReference>
<dbReference type="SUPFAM" id="SSF51735">
    <property type="entry name" value="NAD(P)-binding Rossmann-fold domains"/>
    <property type="match status" value="1"/>
</dbReference>
<dbReference type="AlphaFoldDB" id="A0A1E3EY59"/>
<evidence type="ECO:0000313" key="4">
    <source>
        <dbReference type="Proteomes" id="UP000673383"/>
    </source>
</evidence>
<dbReference type="PRINTS" id="PR00080">
    <property type="entry name" value="SDRFAMILY"/>
</dbReference>
<dbReference type="Gene3D" id="3.40.50.720">
    <property type="entry name" value="NAD(P)-binding Rossmann-like Domain"/>
    <property type="match status" value="1"/>
</dbReference>
<dbReference type="eggNOG" id="COG1028">
    <property type="taxonomic scope" value="Bacteria"/>
</dbReference>
<dbReference type="InterPro" id="IPR002347">
    <property type="entry name" value="SDR_fam"/>
</dbReference>
<dbReference type="PROSITE" id="PS51257">
    <property type="entry name" value="PROKAR_LIPOPROTEIN"/>
    <property type="match status" value="1"/>
</dbReference>
<dbReference type="InterPro" id="IPR036291">
    <property type="entry name" value="NAD(P)-bd_dom_sf"/>
</dbReference>
<dbReference type="PANTHER" id="PTHR42760">
    <property type="entry name" value="SHORT-CHAIN DEHYDROGENASES/REDUCTASES FAMILY MEMBER"/>
    <property type="match status" value="1"/>
</dbReference>
<dbReference type="GO" id="GO:0016616">
    <property type="term" value="F:oxidoreductase activity, acting on the CH-OH group of donors, NAD or NADP as acceptor"/>
    <property type="evidence" value="ECO:0007669"/>
    <property type="project" value="TreeGrafter"/>
</dbReference>
<dbReference type="PRINTS" id="PR00081">
    <property type="entry name" value="GDHRDH"/>
</dbReference>
<dbReference type="CDD" id="cd05233">
    <property type="entry name" value="SDR_c"/>
    <property type="match status" value="1"/>
</dbReference>
<reference evidence="3" key="1">
    <citation type="submission" date="2021-02" db="EMBL/GenBank/DDBJ databases">
        <title>Genomic Encyclopedia of Type Strains, Phase IV (KMG-V): Genome sequencing to study the core and pangenomes of soil and plant-associated prokaryotes.</title>
        <authorList>
            <person name="Whitman W."/>
        </authorList>
    </citation>
    <scope>NUCLEOTIDE SEQUENCE</scope>
    <source>
        <strain evidence="3">USDA 406</strain>
    </source>
</reference>
<dbReference type="Pfam" id="PF13561">
    <property type="entry name" value="adh_short_C2"/>
    <property type="match status" value="1"/>
</dbReference>
<dbReference type="PANTHER" id="PTHR42760:SF115">
    <property type="entry name" value="3-OXOACYL-[ACYL-CARRIER-PROTEIN] REDUCTASE FABG"/>
    <property type="match status" value="1"/>
</dbReference>
<name>A0A1E3EY59_BRAEL</name>
<comment type="similarity">
    <text evidence="1">Belongs to the short-chain dehydrogenases/reductases (SDR) family.</text>
</comment>